<reference evidence="3" key="2">
    <citation type="submission" date="2014-05" db="EMBL/GenBank/DDBJ databases">
        <title>The genome and life-stage specific transcriptomes of Globodera pallida elucidate key aspects of plant parasitism by a cyst nematode.</title>
        <authorList>
            <person name="Cotton J.A."/>
            <person name="Lilley C.J."/>
            <person name="Jones L.M."/>
            <person name="Kikuchi T."/>
            <person name="Reid A.J."/>
            <person name="Thorpe P."/>
            <person name="Tsai I.J."/>
            <person name="Beasley H."/>
            <person name="Blok V."/>
            <person name="Cock P.J.A."/>
            <person name="Van den Akker S.E."/>
            <person name="Holroyd N."/>
            <person name="Hunt M."/>
            <person name="Mantelin S."/>
            <person name="Naghra H."/>
            <person name="Pain A."/>
            <person name="Palomares-Rius J.E."/>
            <person name="Zarowiecki M."/>
            <person name="Berriman M."/>
            <person name="Jones J.T."/>
            <person name="Urwin P.E."/>
        </authorList>
    </citation>
    <scope>NUCLEOTIDE SEQUENCE [LARGE SCALE GENOMIC DNA]</scope>
    <source>
        <strain evidence="3">Lindley</strain>
    </source>
</reference>
<proteinExistence type="predicted"/>
<evidence type="ECO:0000256" key="1">
    <source>
        <dbReference type="SAM" id="MobiDB-lite"/>
    </source>
</evidence>
<dbReference type="AlphaFoldDB" id="A0A183BXZ9"/>
<feature type="region of interest" description="Disordered" evidence="1">
    <location>
        <begin position="74"/>
        <end position="93"/>
    </location>
</feature>
<feature type="signal peptide" evidence="2">
    <location>
        <begin position="1"/>
        <end position="26"/>
    </location>
</feature>
<feature type="region of interest" description="Disordered" evidence="1">
    <location>
        <begin position="112"/>
        <end position="133"/>
    </location>
</feature>
<name>A0A183BXZ9_GLOPA</name>
<dbReference type="WBParaSite" id="GPLIN_000548900">
    <property type="protein sequence ID" value="GPLIN_000548900"/>
    <property type="gene ID" value="GPLIN_000548900"/>
</dbReference>
<reference evidence="3" key="1">
    <citation type="submission" date="2013-12" db="EMBL/GenBank/DDBJ databases">
        <authorList>
            <person name="Aslett M."/>
        </authorList>
    </citation>
    <scope>NUCLEOTIDE SEQUENCE [LARGE SCALE GENOMIC DNA]</scope>
    <source>
        <strain evidence="3">Lindley</strain>
    </source>
</reference>
<feature type="region of interest" description="Disordered" evidence="1">
    <location>
        <begin position="33"/>
        <end position="62"/>
    </location>
</feature>
<dbReference type="Proteomes" id="UP000050741">
    <property type="component" value="Unassembled WGS sequence"/>
</dbReference>
<evidence type="ECO:0000313" key="3">
    <source>
        <dbReference type="Proteomes" id="UP000050741"/>
    </source>
</evidence>
<feature type="compositionally biased region" description="Low complexity" evidence="1">
    <location>
        <begin position="124"/>
        <end position="133"/>
    </location>
</feature>
<keyword evidence="2" id="KW-0732">Signal</keyword>
<organism evidence="3 4">
    <name type="scientific">Globodera pallida</name>
    <name type="common">Potato cyst nematode worm</name>
    <name type="synonym">Heterodera pallida</name>
    <dbReference type="NCBI Taxonomy" id="36090"/>
    <lineage>
        <taxon>Eukaryota</taxon>
        <taxon>Metazoa</taxon>
        <taxon>Ecdysozoa</taxon>
        <taxon>Nematoda</taxon>
        <taxon>Chromadorea</taxon>
        <taxon>Rhabditida</taxon>
        <taxon>Tylenchina</taxon>
        <taxon>Tylenchomorpha</taxon>
        <taxon>Tylenchoidea</taxon>
        <taxon>Heteroderidae</taxon>
        <taxon>Heteroderinae</taxon>
        <taxon>Globodera</taxon>
    </lineage>
</organism>
<reference evidence="4" key="3">
    <citation type="submission" date="2016-06" db="UniProtKB">
        <authorList>
            <consortium name="WormBaseParasite"/>
        </authorList>
    </citation>
    <scope>IDENTIFICATION</scope>
</reference>
<protein>
    <submittedName>
        <fullName evidence="4">LITAF domain-containing protein</fullName>
    </submittedName>
</protein>
<evidence type="ECO:0000256" key="2">
    <source>
        <dbReference type="SAM" id="SignalP"/>
    </source>
</evidence>
<accession>A0A183BXZ9</accession>
<feature type="chain" id="PRO_5008146770" evidence="2">
    <location>
        <begin position="27"/>
        <end position="133"/>
    </location>
</feature>
<evidence type="ECO:0000313" key="4">
    <source>
        <dbReference type="WBParaSite" id="GPLIN_000548900"/>
    </source>
</evidence>
<keyword evidence="3" id="KW-1185">Reference proteome</keyword>
<sequence length="133" mass="13510">MATRRVKFPTFCTVLAFFLLAEETFGIGIDLTTKPTTPRGLSGAGGITTTTPDNNDTEDSSFLHSRAKRQLENLPVCPSGQSPIAPIPPAGPVLPPGATPPTVVCLKCRPPSCSLSGGGGGSGTMNPSGVGTS</sequence>